<gene>
    <name evidence="2" type="ORF">EBO15_23540</name>
</gene>
<dbReference type="GO" id="GO:0009231">
    <property type="term" value="P:riboflavin biosynthetic process"/>
    <property type="evidence" value="ECO:0007669"/>
    <property type="project" value="InterPro"/>
</dbReference>
<dbReference type="RefSeq" id="WP_122196604.1">
    <property type="nucleotide sequence ID" value="NZ_JBHSKC010000006.1"/>
</dbReference>
<name>A0A3M2LXF7_9ACTN</name>
<dbReference type="InterPro" id="IPR024072">
    <property type="entry name" value="DHFR-like_dom_sf"/>
</dbReference>
<dbReference type="SUPFAM" id="SSF53597">
    <property type="entry name" value="Dihydrofolate reductase-like"/>
    <property type="match status" value="1"/>
</dbReference>
<dbReference type="Pfam" id="PF01872">
    <property type="entry name" value="RibD_C"/>
    <property type="match status" value="1"/>
</dbReference>
<evidence type="ECO:0000313" key="2">
    <source>
        <dbReference type="EMBL" id="RMI41263.1"/>
    </source>
</evidence>
<dbReference type="Gene3D" id="3.40.430.10">
    <property type="entry name" value="Dihydrofolate Reductase, subunit A"/>
    <property type="match status" value="1"/>
</dbReference>
<feature type="domain" description="Bacterial bifunctional deaminase-reductase C-terminal" evidence="1">
    <location>
        <begin position="4"/>
        <end position="183"/>
    </location>
</feature>
<proteinExistence type="predicted"/>
<dbReference type="OrthoDB" id="7342392at2"/>
<evidence type="ECO:0000259" key="1">
    <source>
        <dbReference type="Pfam" id="PF01872"/>
    </source>
</evidence>
<dbReference type="AlphaFoldDB" id="A0A3M2LXF7"/>
<organism evidence="2 3">
    <name type="scientific">Actinomadura harenae</name>
    <dbReference type="NCBI Taxonomy" id="2483351"/>
    <lineage>
        <taxon>Bacteria</taxon>
        <taxon>Bacillati</taxon>
        <taxon>Actinomycetota</taxon>
        <taxon>Actinomycetes</taxon>
        <taxon>Streptosporangiales</taxon>
        <taxon>Thermomonosporaceae</taxon>
        <taxon>Actinomadura</taxon>
    </lineage>
</organism>
<accession>A0A3M2LXF7</accession>
<protein>
    <submittedName>
        <fullName evidence="2">Dihydrofolate reductase</fullName>
    </submittedName>
</protein>
<dbReference type="EMBL" id="RFFG01000044">
    <property type="protein sequence ID" value="RMI41263.1"/>
    <property type="molecule type" value="Genomic_DNA"/>
</dbReference>
<dbReference type="InterPro" id="IPR002734">
    <property type="entry name" value="RibDG_C"/>
</dbReference>
<evidence type="ECO:0000313" key="3">
    <source>
        <dbReference type="Proteomes" id="UP000282674"/>
    </source>
</evidence>
<sequence length="192" mass="20847">MGKVVALEQVTLDGVMQAPGHPDEDPRGGFRHGGWAVERQDPAMRRAMGARMSDAWSLLVGRVTYARFFDYWPRQPPNPITEAFERVQKYVVSTTITEPLPWAGSTLLDDDGAAAVAELKGRLDENLVIFGSGGLVRSLLPYEMVLMIHPILLGSGFRLFADEGDALTAFDLVASEVTGGGVLIGTYRLAQG</sequence>
<comment type="caution">
    <text evidence="2">The sequence shown here is derived from an EMBL/GenBank/DDBJ whole genome shotgun (WGS) entry which is preliminary data.</text>
</comment>
<dbReference type="Proteomes" id="UP000282674">
    <property type="component" value="Unassembled WGS sequence"/>
</dbReference>
<reference evidence="2 3" key="1">
    <citation type="submission" date="2018-10" db="EMBL/GenBank/DDBJ databases">
        <title>Isolation from soil.</title>
        <authorList>
            <person name="Hu J."/>
        </authorList>
    </citation>
    <scope>NUCLEOTIDE SEQUENCE [LARGE SCALE GENOMIC DNA]</scope>
    <source>
        <strain evidence="2 3">NEAU-Ht49</strain>
    </source>
</reference>
<dbReference type="GO" id="GO:0008703">
    <property type="term" value="F:5-amino-6-(5-phosphoribosylamino)uracil reductase activity"/>
    <property type="evidence" value="ECO:0007669"/>
    <property type="project" value="InterPro"/>
</dbReference>
<keyword evidence="3" id="KW-1185">Reference proteome</keyword>